<evidence type="ECO:0000313" key="1">
    <source>
        <dbReference type="EMBL" id="MCI33249.1"/>
    </source>
</evidence>
<dbReference type="Proteomes" id="UP000265520">
    <property type="component" value="Unassembled WGS sequence"/>
</dbReference>
<reference evidence="1 2" key="1">
    <citation type="journal article" date="2018" name="Front. Plant Sci.">
        <title>Red Clover (Trifolium pratense) and Zigzag Clover (T. medium) - A Picture of Genomic Similarities and Differences.</title>
        <authorList>
            <person name="Dluhosova J."/>
            <person name="Istvanek J."/>
            <person name="Nedelnik J."/>
            <person name="Repkova J."/>
        </authorList>
    </citation>
    <scope>NUCLEOTIDE SEQUENCE [LARGE SCALE GENOMIC DNA]</scope>
    <source>
        <strain evidence="2">cv. 10/8</strain>
        <tissue evidence="1">Leaf</tissue>
    </source>
</reference>
<accession>A0A392RAG3</accession>
<proteinExistence type="predicted"/>
<dbReference type="EMBL" id="LXQA010202809">
    <property type="protein sequence ID" value="MCI33249.1"/>
    <property type="molecule type" value="Genomic_DNA"/>
</dbReference>
<feature type="non-terminal residue" evidence="1">
    <location>
        <position position="64"/>
    </location>
</feature>
<keyword evidence="2" id="KW-1185">Reference proteome</keyword>
<comment type="caution">
    <text evidence="1">The sequence shown here is derived from an EMBL/GenBank/DDBJ whole genome shotgun (WGS) entry which is preliminary data.</text>
</comment>
<dbReference type="AlphaFoldDB" id="A0A392RAG3"/>
<sequence length="64" mass="7086">MMLNWYKGCEVPHMLPWTIVDRSVVNVRNGIASGNNEAVVHAGDNLGFSFDEYFSVAPVCLLNS</sequence>
<evidence type="ECO:0000313" key="2">
    <source>
        <dbReference type="Proteomes" id="UP000265520"/>
    </source>
</evidence>
<name>A0A392RAG3_9FABA</name>
<protein>
    <submittedName>
        <fullName evidence="1">Uncharacterized protein</fullName>
    </submittedName>
</protein>
<organism evidence="1 2">
    <name type="scientific">Trifolium medium</name>
    <dbReference type="NCBI Taxonomy" id="97028"/>
    <lineage>
        <taxon>Eukaryota</taxon>
        <taxon>Viridiplantae</taxon>
        <taxon>Streptophyta</taxon>
        <taxon>Embryophyta</taxon>
        <taxon>Tracheophyta</taxon>
        <taxon>Spermatophyta</taxon>
        <taxon>Magnoliopsida</taxon>
        <taxon>eudicotyledons</taxon>
        <taxon>Gunneridae</taxon>
        <taxon>Pentapetalae</taxon>
        <taxon>rosids</taxon>
        <taxon>fabids</taxon>
        <taxon>Fabales</taxon>
        <taxon>Fabaceae</taxon>
        <taxon>Papilionoideae</taxon>
        <taxon>50 kb inversion clade</taxon>
        <taxon>NPAAA clade</taxon>
        <taxon>Hologalegina</taxon>
        <taxon>IRL clade</taxon>
        <taxon>Trifolieae</taxon>
        <taxon>Trifolium</taxon>
    </lineage>
</organism>